<dbReference type="GO" id="GO:0032259">
    <property type="term" value="P:methylation"/>
    <property type="evidence" value="ECO:0007669"/>
    <property type="project" value="UniProtKB-KW"/>
</dbReference>
<evidence type="ECO:0000313" key="4">
    <source>
        <dbReference type="EMBL" id="QOV92515.1"/>
    </source>
</evidence>
<name>A0A7M2X4C5_9BACT</name>
<keyword evidence="2" id="KW-0808">Transferase</keyword>
<keyword evidence="1 4" id="KW-0489">Methyltransferase</keyword>
<dbReference type="InterPro" id="IPR041698">
    <property type="entry name" value="Methyltransf_25"/>
</dbReference>
<gene>
    <name evidence="4" type="ORF">IPV69_22965</name>
</gene>
<proteinExistence type="predicted"/>
<dbReference type="GO" id="GO:0008168">
    <property type="term" value="F:methyltransferase activity"/>
    <property type="evidence" value="ECO:0007669"/>
    <property type="project" value="UniProtKB-KW"/>
</dbReference>
<dbReference type="Gene3D" id="3.40.50.150">
    <property type="entry name" value="Vaccinia Virus protein VP39"/>
    <property type="match status" value="1"/>
</dbReference>
<feature type="domain" description="Methyltransferase" evidence="3">
    <location>
        <begin position="10"/>
        <end position="103"/>
    </location>
</feature>
<reference evidence="4 5" key="1">
    <citation type="submission" date="2020-10" db="EMBL/GenBank/DDBJ databases">
        <title>Wide distribution of Phycisphaera-like planctomycetes from WD2101 soil group in peatlands and genome analysis of the first cultivated representative.</title>
        <authorList>
            <person name="Dedysh S.N."/>
            <person name="Beletsky A.V."/>
            <person name="Ivanova A."/>
            <person name="Kulichevskaya I.S."/>
            <person name="Suzina N.E."/>
            <person name="Philippov D.A."/>
            <person name="Rakitin A.L."/>
            <person name="Mardanov A.V."/>
            <person name="Ravin N.V."/>
        </authorList>
    </citation>
    <scope>NUCLEOTIDE SEQUENCE [LARGE SCALE GENOMIC DNA]</scope>
    <source>
        <strain evidence="4 5">M1803</strain>
    </source>
</reference>
<evidence type="ECO:0000256" key="1">
    <source>
        <dbReference type="ARBA" id="ARBA00022603"/>
    </source>
</evidence>
<dbReference type="CDD" id="cd02440">
    <property type="entry name" value="AdoMet_MTases"/>
    <property type="match status" value="1"/>
</dbReference>
<evidence type="ECO:0000313" key="5">
    <source>
        <dbReference type="Proteomes" id="UP000593765"/>
    </source>
</evidence>
<dbReference type="Proteomes" id="UP000593765">
    <property type="component" value="Chromosome"/>
</dbReference>
<dbReference type="EMBL" id="CP063458">
    <property type="protein sequence ID" value="QOV92515.1"/>
    <property type="molecule type" value="Genomic_DNA"/>
</dbReference>
<protein>
    <submittedName>
        <fullName evidence="4">Methyltransferase domain-containing protein</fullName>
    </submittedName>
</protein>
<evidence type="ECO:0000256" key="2">
    <source>
        <dbReference type="ARBA" id="ARBA00022679"/>
    </source>
</evidence>
<dbReference type="Pfam" id="PF13649">
    <property type="entry name" value="Methyltransf_25"/>
    <property type="match status" value="1"/>
</dbReference>
<organism evidence="4 5">
    <name type="scientific">Humisphaera borealis</name>
    <dbReference type="NCBI Taxonomy" id="2807512"/>
    <lineage>
        <taxon>Bacteria</taxon>
        <taxon>Pseudomonadati</taxon>
        <taxon>Planctomycetota</taxon>
        <taxon>Phycisphaerae</taxon>
        <taxon>Tepidisphaerales</taxon>
        <taxon>Tepidisphaeraceae</taxon>
        <taxon>Humisphaera</taxon>
    </lineage>
</organism>
<keyword evidence="5" id="KW-1185">Reference proteome</keyword>
<dbReference type="InterPro" id="IPR029063">
    <property type="entry name" value="SAM-dependent_MTases_sf"/>
</dbReference>
<evidence type="ECO:0000259" key="3">
    <source>
        <dbReference type="Pfam" id="PF13649"/>
    </source>
</evidence>
<dbReference type="PANTHER" id="PTHR43861">
    <property type="entry name" value="TRANS-ACONITATE 2-METHYLTRANSFERASE-RELATED"/>
    <property type="match status" value="1"/>
</dbReference>
<accession>A0A7M2X4C5</accession>
<sequence>MLQVQPADAVLDVACGQGALCRLLETKGATVTGIDAAEPLVEIARQRGPTCIKYHTGDAREIEKMPFIASGAYASAACVLAIQNIHPIAPVFTGVARALKPMGRFVLAMMHPCFRGPKETSWGWEEKEGVQFRRVDRYLVPRKTPIITHPGSAPDVYTWTFHKPIEAYVRALRGAGLLVDAIEEWPSHKTSEPGPRAAAENQARTEIPMFMAIRAVKIG</sequence>
<dbReference type="KEGG" id="hbs:IPV69_22965"/>
<dbReference type="PANTHER" id="PTHR43861:SF1">
    <property type="entry name" value="TRANS-ACONITATE 2-METHYLTRANSFERASE"/>
    <property type="match status" value="1"/>
</dbReference>
<dbReference type="AlphaFoldDB" id="A0A7M2X4C5"/>
<dbReference type="SUPFAM" id="SSF53335">
    <property type="entry name" value="S-adenosyl-L-methionine-dependent methyltransferases"/>
    <property type="match status" value="1"/>
</dbReference>